<feature type="transmembrane region" description="Helical" evidence="6">
    <location>
        <begin position="242"/>
        <end position="261"/>
    </location>
</feature>
<dbReference type="PROSITE" id="PS51012">
    <property type="entry name" value="ABC_TM2"/>
    <property type="match status" value="1"/>
</dbReference>
<keyword evidence="2 6" id="KW-0812">Transmembrane</keyword>
<feature type="transmembrane region" description="Helical" evidence="6">
    <location>
        <begin position="187"/>
        <end position="204"/>
    </location>
</feature>
<dbReference type="InterPro" id="IPR000412">
    <property type="entry name" value="ABC_2_transport"/>
</dbReference>
<dbReference type="InterPro" id="IPR013525">
    <property type="entry name" value="ABC2_TM"/>
</dbReference>
<proteinExistence type="inferred from homology"/>
<comment type="caution">
    <text evidence="8">The sequence shown here is derived from an EMBL/GenBank/DDBJ whole genome shotgun (WGS) entry which is preliminary data.</text>
</comment>
<dbReference type="PANTHER" id="PTHR43229:SF2">
    <property type="entry name" value="NODULATION PROTEIN J"/>
    <property type="match status" value="1"/>
</dbReference>
<protein>
    <recommendedName>
        <fullName evidence="6">Transport permease protein</fullName>
    </recommendedName>
</protein>
<feature type="transmembrane region" description="Helical" evidence="6">
    <location>
        <begin position="116"/>
        <end position="145"/>
    </location>
</feature>
<evidence type="ECO:0000256" key="5">
    <source>
        <dbReference type="ARBA" id="ARBA00023251"/>
    </source>
</evidence>
<accession>A0ABV7Y9G8</accession>
<evidence type="ECO:0000256" key="2">
    <source>
        <dbReference type="ARBA" id="ARBA00022692"/>
    </source>
</evidence>
<evidence type="ECO:0000313" key="9">
    <source>
        <dbReference type="Proteomes" id="UP001595699"/>
    </source>
</evidence>
<keyword evidence="3 6" id="KW-1133">Transmembrane helix</keyword>
<dbReference type="InterPro" id="IPR051784">
    <property type="entry name" value="Nod_factor_ABC_transporter"/>
</dbReference>
<evidence type="ECO:0000256" key="1">
    <source>
        <dbReference type="ARBA" id="ARBA00004141"/>
    </source>
</evidence>
<dbReference type="Proteomes" id="UP001595699">
    <property type="component" value="Unassembled WGS sequence"/>
</dbReference>
<evidence type="ECO:0000256" key="6">
    <source>
        <dbReference type="RuleBase" id="RU361157"/>
    </source>
</evidence>
<reference evidence="9" key="1">
    <citation type="journal article" date="2019" name="Int. J. Syst. Evol. Microbiol.">
        <title>The Global Catalogue of Microorganisms (GCM) 10K type strain sequencing project: providing services to taxonomists for standard genome sequencing and annotation.</title>
        <authorList>
            <consortium name="The Broad Institute Genomics Platform"/>
            <consortium name="The Broad Institute Genome Sequencing Center for Infectious Disease"/>
            <person name="Wu L."/>
            <person name="Ma J."/>
        </authorList>
    </citation>
    <scope>NUCLEOTIDE SEQUENCE [LARGE SCALE GENOMIC DNA]</scope>
    <source>
        <strain evidence="9">CGMCC 4.7241</strain>
    </source>
</reference>
<keyword evidence="9" id="KW-1185">Reference proteome</keyword>
<sequence>MTALTVNDTLPTRGMNPLRALQHGLTLTWRSIVKIRRNPETLMDVTLQPIIFTVLFVFVFGGAIAGDWHKYLQFALPGLMVQTIVFSTIGTGLALNTDIDKGVFDRFRSLPIARTGPLVGAVLGDLVRYAISLAVLIGFAAILGYQFNAGFLNTLAACLLVLGFALTLCWAWVWLGLKMKKPQGFQGVGFMIMMPLTFGSNVFVQTTTLPGWMQAFVNVNPVAHLVDATRGLMLGGAVARPLLFSLLWMAGFLVLFVPLALRAYRRRT</sequence>
<evidence type="ECO:0000313" key="8">
    <source>
        <dbReference type="EMBL" id="MFC3760660.1"/>
    </source>
</evidence>
<dbReference type="PANTHER" id="PTHR43229">
    <property type="entry name" value="NODULATION PROTEIN J"/>
    <property type="match status" value="1"/>
</dbReference>
<dbReference type="Pfam" id="PF01061">
    <property type="entry name" value="ABC2_membrane"/>
    <property type="match status" value="1"/>
</dbReference>
<keyword evidence="4 6" id="KW-0472">Membrane</keyword>
<evidence type="ECO:0000256" key="4">
    <source>
        <dbReference type="ARBA" id="ARBA00023136"/>
    </source>
</evidence>
<keyword evidence="6" id="KW-1003">Cell membrane</keyword>
<dbReference type="RefSeq" id="WP_239553775.1">
    <property type="nucleotide sequence ID" value="NZ_JAFBCM010000001.1"/>
</dbReference>
<gene>
    <name evidence="8" type="ORF">ACFOUW_07410</name>
</gene>
<organism evidence="8 9">
    <name type="scientific">Tenggerimyces flavus</name>
    <dbReference type="NCBI Taxonomy" id="1708749"/>
    <lineage>
        <taxon>Bacteria</taxon>
        <taxon>Bacillati</taxon>
        <taxon>Actinomycetota</taxon>
        <taxon>Actinomycetes</taxon>
        <taxon>Propionibacteriales</taxon>
        <taxon>Nocardioidaceae</taxon>
        <taxon>Tenggerimyces</taxon>
    </lineage>
</organism>
<feature type="transmembrane region" description="Helical" evidence="6">
    <location>
        <begin position="151"/>
        <end position="175"/>
    </location>
</feature>
<keyword evidence="5" id="KW-0046">Antibiotic resistance</keyword>
<feature type="domain" description="ABC transmembrane type-2" evidence="7">
    <location>
        <begin position="40"/>
        <end position="267"/>
    </location>
</feature>
<evidence type="ECO:0000259" key="7">
    <source>
        <dbReference type="PROSITE" id="PS51012"/>
    </source>
</evidence>
<evidence type="ECO:0000256" key="3">
    <source>
        <dbReference type="ARBA" id="ARBA00022989"/>
    </source>
</evidence>
<comment type="similarity">
    <text evidence="6">Belongs to the ABC-2 integral membrane protein family.</text>
</comment>
<name>A0ABV7Y9G8_9ACTN</name>
<keyword evidence="6" id="KW-0813">Transport</keyword>
<dbReference type="PIRSF" id="PIRSF006648">
    <property type="entry name" value="DrrB"/>
    <property type="match status" value="1"/>
</dbReference>
<dbReference type="EMBL" id="JBHRZH010000006">
    <property type="protein sequence ID" value="MFC3760660.1"/>
    <property type="molecule type" value="Genomic_DNA"/>
</dbReference>
<dbReference type="InterPro" id="IPR047817">
    <property type="entry name" value="ABC2_TM_bact-type"/>
</dbReference>
<comment type="subcellular location">
    <subcellularLocation>
        <location evidence="6">Cell membrane</location>
        <topology evidence="6">Multi-pass membrane protein</topology>
    </subcellularLocation>
    <subcellularLocation>
        <location evidence="1">Membrane</location>
        <topology evidence="1">Multi-pass membrane protein</topology>
    </subcellularLocation>
</comment>
<feature type="transmembrane region" description="Helical" evidence="6">
    <location>
        <begin position="71"/>
        <end position="95"/>
    </location>
</feature>
<feature type="transmembrane region" description="Helical" evidence="6">
    <location>
        <begin position="45"/>
        <end position="65"/>
    </location>
</feature>